<dbReference type="OrthoDB" id="1431247at2759"/>
<organism evidence="5 6">
    <name type="scientific">Corchorus olitorius</name>
    <dbReference type="NCBI Taxonomy" id="93759"/>
    <lineage>
        <taxon>Eukaryota</taxon>
        <taxon>Viridiplantae</taxon>
        <taxon>Streptophyta</taxon>
        <taxon>Embryophyta</taxon>
        <taxon>Tracheophyta</taxon>
        <taxon>Spermatophyta</taxon>
        <taxon>Magnoliopsida</taxon>
        <taxon>eudicotyledons</taxon>
        <taxon>Gunneridae</taxon>
        <taxon>Pentapetalae</taxon>
        <taxon>rosids</taxon>
        <taxon>malvids</taxon>
        <taxon>Malvales</taxon>
        <taxon>Malvaceae</taxon>
        <taxon>Grewioideae</taxon>
        <taxon>Apeibeae</taxon>
        <taxon>Corchorus</taxon>
    </lineage>
</organism>
<feature type="transmembrane region" description="Helical" evidence="3">
    <location>
        <begin position="130"/>
        <end position="149"/>
    </location>
</feature>
<comment type="similarity">
    <text evidence="1 2">Belongs to the small heat shock protein (HSP20) family.</text>
</comment>
<sequence length="167" mass="19479">MKKEESTEPCIDDFEPYCKWRKEQESSVFKEIDIVEIQLHGFKKEELKLEIGNDGFLCISGEHPIGRNVKRFNKRIDVSKYDNENVEAEFENGILRITLPKKSYAINFSFGNNKEIVGISLSRPHILKNITNCVVGFALLFLLVAFVVYKYCDCTEFLNWVKRLNNF</sequence>
<evidence type="ECO:0000256" key="1">
    <source>
        <dbReference type="PROSITE-ProRule" id="PRU00285"/>
    </source>
</evidence>
<dbReference type="InterPro" id="IPR008978">
    <property type="entry name" value="HSP20-like_chaperone"/>
</dbReference>
<dbReference type="AlphaFoldDB" id="A0A1R3GX36"/>
<dbReference type="CDD" id="cd06464">
    <property type="entry name" value="ACD_sHsps-like"/>
    <property type="match status" value="1"/>
</dbReference>
<keyword evidence="3" id="KW-1133">Transmembrane helix</keyword>
<dbReference type="Pfam" id="PF00011">
    <property type="entry name" value="HSP20"/>
    <property type="match status" value="1"/>
</dbReference>
<reference evidence="6" key="1">
    <citation type="submission" date="2013-09" db="EMBL/GenBank/DDBJ databases">
        <title>Corchorus olitorius genome sequencing.</title>
        <authorList>
            <person name="Alam M."/>
            <person name="Haque M.S."/>
            <person name="Islam M.S."/>
            <person name="Emdad E.M."/>
            <person name="Islam M.M."/>
            <person name="Ahmed B."/>
            <person name="Halim A."/>
            <person name="Hossen Q.M.M."/>
            <person name="Hossain M.Z."/>
            <person name="Ahmed R."/>
            <person name="Khan M.M."/>
            <person name="Islam R."/>
            <person name="Rashid M.M."/>
            <person name="Khan S.A."/>
            <person name="Rahman M.S."/>
            <person name="Alam M."/>
            <person name="Yahiya A.S."/>
            <person name="Khan M.S."/>
            <person name="Azam M.S."/>
            <person name="Haque T."/>
            <person name="Lashkar M.Z.H."/>
            <person name="Akhand A.I."/>
            <person name="Morshed G."/>
            <person name="Roy S."/>
            <person name="Uddin K.S."/>
            <person name="Rabeya T."/>
            <person name="Hossain A.S."/>
            <person name="Chowdhury A."/>
            <person name="Snigdha A.R."/>
            <person name="Mortoza M.S."/>
            <person name="Matin S.A."/>
            <person name="Hoque S.M.E."/>
            <person name="Islam M.K."/>
            <person name="Roy D.K."/>
            <person name="Haider R."/>
            <person name="Moosa M.M."/>
            <person name="Elias S.M."/>
            <person name="Hasan A.M."/>
            <person name="Jahan S."/>
            <person name="Shafiuddin M."/>
            <person name="Mahmood N."/>
            <person name="Shommy N.S."/>
        </authorList>
    </citation>
    <scope>NUCLEOTIDE SEQUENCE [LARGE SCALE GENOMIC DNA]</scope>
    <source>
        <strain evidence="6">cv. O-4</strain>
    </source>
</reference>
<protein>
    <recommendedName>
        <fullName evidence="4">SHSP domain-containing protein</fullName>
    </recommendedName>
</protein>
<keyword evidence="6" id="KW-1185">Reference proteome</keyword>
<comment type="caution">
    <text evidence="5">The sequence shown here is derived from an EMBL/GenBank/DDBJ whole genome shotgun (WGS) entry which is preliminary data.</text>
</comment>
<dbReference type="InterPro" id="IPR002068">
    <property type="entry name" value="A-crystallin/Hsp20_dom"/>
</dbReference>
<dbReference type="EMBL" id="AWUE01021352">
    <property type="protein sequence ID" value="OMO62643.1"/>
    <property type="molecule type" value="Genomic_DNA"/>
</dbReference>
<dbReference type="PROSITE" id="PS01031">
    <property type="entry name" value="SHSP"/>
    <property type="match status" value="1"/>
</dbReference>
<evidence type="ECO:0000313" key="6">
    <source>
        <dbReference type="Proteomes" id="UP000187203"/>
    </source>
</evidence>
<dbReference type="STRING" id="93759.A0A1R3GX36"/>
<gene>
    <name evidence="5" type="ORF">COLO4_32968</name>
</gene>
<proteinExistence type="inferred from homology"/>
<dbReference type="SUPFAM" id="SSF49764">
    <property type="entry name" value="HSP20-like chaperones"/>
    <property type="match status" value="1"/>
</dbReference>
<accession>A0A1R3GX36</accession>
<evidence type="ECO:0000313" key="5">
    <source>
        <dbReference type="EMBL" id="OMO62643.1"/>
    </source>
</evidence>
<keyword evidence="3" id="KW-0812">Transmembrane</keyword>
<feature type="domain" description="SHSP" evidence="4">
    <location>
        <begin position="15"/>
        <end position="122"/>
    </location>
</feature>
<keyword evidence="3" id="KW-0472">Membrane</keyword>
<evidence type="ECO:0000259" key="4">
    <source>
        <dbReference type="PROSITE" id="PS01031"/>
    </source>
</evidence>
<evidence type="ECO:0000256" key="3">
    <source>
        <dbReference type="SAM" id="Phobius"/>
    </source>
</evidence>
<evidence type="ECO:0000256" key="2">
    <source>
        <dbReference type="RuleBase" id="RU003616"/>
    </source>
</evidence>
<dbReference type="Gene3D" id="2.60.40.790">
    <property type="match status" value="1"/>
</dbReference>
<name>A0A1R3GX36_9ROSI</name>
<dbReference type="Proteomes" id="UP000187203">
    <property type="component" value="Unassembled WGS sequence"/>
</dbReference>